<name>A0A4R0XW82_9MOLU</name>
<evidence type="ECO:0000313" key="4">
    <source>
        <dbReference type="Proteomes" id="UP000291072"/>
    </source>
</evidence>
<feature type="transmembrane region" description="Helical" evidence="2">
    <location>
        <begin position="128"/>
        <end position="148"/>
    </location>
</feature>
<keyword evidence="2" id="KW-1133">Transmembrane helix</keyword>
<evidence type="ECO:0000313" key="3">
    <source>
        <dbReference type="EMBL" id="TCG12077.1"/>
    </source>
</evidence>
<feature type="transmembrane region" description="Helical" evidence="2">
    <location>
        <begin position="80"/>
        <end position="108"/>
    </location>
</feature>
<feature type="coiled-coil region" evidence="1">
    <location>
        <begin position="152"/>
        <end position="179"/>
    </location>
</feature>
<gene>
    <name evidence="3" type="ORF">C4B25_00080</name>
</gene>
<protein>
    <submittedName>
        <fullName evidence="3">Uncharacterized protein</fullName>
    </submittedName>
</protein>
<dbReference type="EMBL" id="PSZP01000001">
    <property type="protein sequence ID" value="TCG12077.1"/>
    <property type="molecule type" value="Genomic_DNA"/>
</dbReference>
<sequence length="179" mass="20028">MFQINFMNRKLSKLKSFFIALLVIASSYFVINTITIWSPINEDVRMVLGLFIFAIYASSVVLLILIIVECVSINKLSPGYGLKIQCIFVSIFIGAIALFFLLGLIRVASETNSGDIAKAAIHSTRTKVTAWVMVSLIISGVIAFYAISLTKIMRLIKRNEKLAEQIKNNTQDENSEEQK</sequence>
<evidence type="ECO:0000256" key="2">
    <source>
        <dbReference type="SAM" id="Phobius"/>
    </source>
</evidence>
<keyword evidence="4" id="KW-1185">Reference proteome</keyword>
<keyword evidence="1" id="KW-0175">Coiled coil</keyword>
<reference evidence="3 4" key="1">
    <citation type="submission" date="2018-02" db="EMBL/GenBank/DDBJ databases">
        <title>Mycoplasma marinum and Mycoplasma todarodis sp. nov., moderately halophilic and psychrotolerant mycoplasmas isolated from cephalopods.</title>
        <authorList>
            <person name="Viver T."/>
        </authorList>
    </citation>
    <scope>NUCLEOTIDE SEQUENCE [LARGE SCALE GENOMIC DNA]</scope>
    <source>
        <strain evidence="3 4">5H</strain>
    </source>
</reference>
<accession>A0A4R0XW82</accession>
<keyword evidence="2" id="KW-0472">Membrane</keyword>
<keyword evidence="2" id="KW-0812">Transmembrane</keyword>
<dbReference type="RefSeq" id="WP_131613031.1">
    <property type="nucleotide sequence ID" value="NZ_PSZP01000001.1"/>
</dbReference>
<feature type="transmembrane region" description="Helical" evidence="2">
    <location>
        <begin position="46"/>
        <end position="68"/>
    </location>
</feature>
<evidence type="ECO:0000256" key="1">
    <source>
        <dbReference type="SAM" id="Coils"/>
    </source>
</evidence>
<dbReference type="AlphaFoldDB" id="A0A4R0XW82"/>
<comment type="caution">
    <text evidence="3">The sequence shown here is derived from an EMBL/GenBank/DDBJ whole genome shotgun (WGS) entry which is preliminary data.</text>
</comment>
<organism evidence="3 4">
    <name type="scientific">Mycoplasma todarodis</name>
    <dbReference type="NCBI Taxonomy" id="1937191"/>
    <lineage>
        <taxon>Bacteria</taxon>
        <taxon>Bacillati</taxon>
        <taxon>Mycoplasmatota</taxon>
        <taxon>Mollicutes</taxon>
        <taxon>Mycoplasmataceae</taxon>
        <taxon>Mycoplasma</taxon>
    </lineage>
</organism>
<feature type="transmembrane region" description="Helical" evidence="2">
    <location>
        <begin position="17"/>
        <end position="40"/>
    </location>
</feature>
<dbReference type="SUPFAM" id="SSF103473">
    <property type="entry name" value="MFS general substrate transporter"/>
    <property type="match status" value="1"/>
</dbReference>
<proteinExistence type="predicted"/>
<dbReference type="Proteomes" id="UP000291072">
    <property type="component" value="Unassembled WGS sequence"/>
</dbReference>
<dbReference type="InterPro" id="IPR036259">
    <property type="entry name" value="MFS_trans_sf"/>
</dbReference>